<evidence type="ECO:0000313" key="2">
    <source>
        <dbReference type="Proteomes" id="UP000298030"/>
    </source>
</evidence>
<evidence type="ECO:0008006" key="3">
    <source>
        <dbReference type="Google" id="ProtNLM"/>
    </source>
</evidence>
<name>A0A4Y7SJ12_COPMI</name>
<dbReference type="OrthoDB" id="3543113at2759"/>
<dbReference type="Gene3D" id="3.80.10.10">
    <property type="entry name" value="Ribonuclease Inhibitor"/>
    <property type="match status" value="1"/>
</dbReference>
<dbReference type="InterPro" id="IPR032675">
    <property type="entry name" value="LRR_dom_sf"/>
</dbReference>
<dbReference type="AlphaFoldDB" id="A0A4Y7SJ12"/>
<sequence length="462" mass="52000">MTHCLGIPEILRLVCSEVGRSSSLSIGLTCRAFLEAALDEIWHDLDSFQPLICCSPEDSLTGDEILTMQRVLNPEDLKRYLSVYAQRIRLFALHLGETNACLDIDVFSSLQMVTEYRFGALSPHLRHFTWPSPNTRYWRGSVFTEHISPFVSLFLGDSVQSIEMECCGEADLHPLHERSTIFNTKRLPQVKALRLACADPYEELATRYITSLPWPCLESVILHDMFFHSADPLCTPSKLQHLRHLEIADTEGILSAATNDASAAALCHGNASSFSSLRVIVIRSYHLWSLRAVLLFLPPTNVVEEFEAELETLSDRSDIQNTIETILEYCNPSTFQRLKWVDCTVPGATIPEESIDPELEDDVGDVDIWGLCKFAELNHMTIRSGGHITLQPQDIPKVVTSWPNLNHLDLCSMAYSDGRMPSLNHTHLLEIVQGCLSLRYLGLRFDTCQLTGEEIPPTTNPF</sequence>
<accession>A0A4Y7SJ12</accession>
<proteinExistence type="predicted"/>
<dbReference type="Proteomes" id="UP000298030">
    <property type="component" value="Unassembled WGS sequence"/>
</dbReference>
<dbReference type="EMBL" id="QPFP01000103">
    <property type="protein sequence ID" value="TEB21751.1"/>
    <property type="molecule type" value="Genomic_DNA"/>
</dbReference>
<dbReference type="SUPFAM" id="SSF52047">
    <property type="entry name" value="RNI-like"/>
    <property type="match status" value="1"/>
</dbReference>
<gene>
    <name evidence="1" type="ORF">FA13DRAFT_1829809</name>
</gene>
<comment type="caution">
    <text evidence="1">The sequence shown here is derived from an EMBL/GenBank/DDBJ whole genome shotgun (WGS) entry which is preliminary data.</text>
</comment>
<organism evidence="1 2">
    <name type="scientific">Coprinellus micaceus</name>
    <name type="common">Glistening ink-cap mushroom</name>
    <name type="synonym">Coprinus micaceus</name>
    <dbReference type="NCBI Taxonomy" id="71717"/>
    <lineage>
        <taxon>Eukaryota</taxon>
        <taxon>Fungi</taxon>
        <taxon>Dikarya</taxon>
        <taxon>Basidiomycota</taxon>
        <taxon>Agaricomycotina</taxon>
        <taxon>Agaricomycetes</taxon>
        <taxon>Agaricomycetidae</taxon>
        <taxon>Agaricales</taxon>
        <taxon>Agaricineae</taxon>
        <taxon>Psathyrellaceae</taxon>
        <taxon>Coprinellus</taxon>
    </lineage>
</organism>
<keyword evidence="2" id="KW-1185">Reference proteome</keyword>
<reference evidence="1 2" key="1">
    <citation type="journal article" date="2019" name="Nat. Ecol. Evol.">
        <title>Megaphylogeny resolves global patterns of mushroom evolution.</title>
        <authorList>
            <person name="Varga T."/>
            <person name="Krizsan K."/>
            <person name="Foldi C."/>
            <person name="Dima B."/>
            <person name="Sanchez-Garcia M."/>
            <person name="Sanchez-Ramirez S."/>
            <person name="Szollosi G.J."/>
            <person name="Szarkandi J.G."/>
            <person name="Papp V."/>
            <person name="Albert L."/>
            <person name="Andreopoulos W."/>
            <person name="Angelini C."/>
            <person name="Antonin V."/>
            <person name="Barry K.W."/>
            <person name="Bougher N.L."/>
            <person name="Buchanan P."/>
            <person name="Buyck B."/>
            <person name="Bense V."/>
            <person name="Catcheside P."/>
            <person name="Chovatia M."/>
            <person name="Cooper J."/>
            <person name="Damon W."/>
            <person name="Desjardin D."/>
            <person name="Finy P."/>
            <person name="Geml J."/>
            <person name="Haridas S."/>
            <person name="Hughes K."/>
            <person name="Justo A."/>
            <person name="Karasinski D."/>
            <person name="Kautmanova I."/>
            <person name="Kiss B."/>
            <person name="Kocsube S."/>
            <person name="Kotiranta H."/>
            <person name="LaButti K.M."/>
            <person name="Lechner B.E."/>
            <person name="Liimatainen K."/>
            <person name="Lipzen A."/>
            <person name="Lukacs Z."/>
            <person name="Mihaltcheva S."/>
            <person name="Morgado L.N."/>
            <person name="Niskanen T."/>
            <person name="Noordeloos M.E."/>
            <person name="Ohm R.A."/>
            <person name="Ortiz-Santana B."/>
            <person name="Ovrebo C."/>
            <person name="Racz N."/>
            <person name="Riley R."/>
            <person name="Savchenko A."/>
            <person name="Shiryaev A."/>
            <person name="Soop K."/>
            <person name="Spirin V."/>
            <person name="Szebenyi C."/>
            <person name="Tomsovsky M."/>
            <person name="Tulloss R.E."/>
            <person name="Uehling J."/>
            <person name="Grigoriev I.V."/>
            <person name="Vagvolgyi C."/>
            <person name="Papp T."/>
            <person name="Martin F.M."/>
            <person name="Miettinen O."/>
            <person name="Hibbett D.S."/>
            <person name="Nagy L.G."/>
        </authorList>
    </citation>
    <scope>NUCLEOTIDE SEQUENCE [LARGE SCALE GENOMIC DNA]</scope>
    <source>
        <strain evidence="1 2">FP101781</strain>
    </source>
</reference>
<evidence type="ECO:0000313" key="1">
    <source>
        <dbReference type="EMBL" id="TEB21751.1"/>
    </source>
</evidence>
<dbReference type="STRING" id="71717.A0A4Y7SJ12"/>
<protein>
    <recommendedName>
        <fullName evidence="3">F-box domain-containing protein</fullName>
    </recommendedName>
</protein>